<organism evidence="3">
    <name type="scientific">Hymenolepis diminuta</name>
    <name type="common">Rat tapeworm</name>
    <dbReference type="NCBI Taxonomy" id="6216"/>
    <lineage>
        <taxon>Eukaryota</taxon>
        <taxon>Metazoa</taxon>
        <taxon>Spiralia</taxon>
        <taxon>Lophotrochozoa</taxon>
        <taxon>Platyhelminthes</taxon>
        <taxon>Cestoda</taxon>
        <taxon>Eucestoda</taxon>
        <taxon>Cyclophyllidea</taxon>
        <taxon>Hymenolepididae</taxon>
        <taxon>Hymenolepis</taxon>
    </lineage>
</organism>
<evidence type="ECO:0000313" key="3">
    <source>
        <dbReference type="WBParaSite" id="HDID_0001063401-mRNA-1"/>
    </source>
</evidence>
<reference evidence="1 2" key="2">
    <citation type="submission" date="2018-11" db="EMBL/GenBank/DDBJ databases">
        <authorList>
            <consortium name="Pathogen Informatics"/>
        </authorList>
    </citation>
    <scope>NUCLEOTIDE SEQUENCE [LARGE SCALE GENOMIC DNA]</scope>
</reference>
<name>A0A0R3SXY9_HYMDI</name>
<dbReference type="Proteomes" id="UP000274504">
    <property type="component" value="Unassembled WGS sequence"/>
</dbReference>
<dbReference type="EMBL" id="UYSG01011806">
    <property type="protein sequence ID" value="VDL63678.1"/>
    <property type="molecule type" value="Genomic_DNA"/>
</dbReference>
<dbReference type="OrthoDB" id="6259794at2759"/>
<evidence type="ECO:0000313" key="1">
    <source>
        <dbReference type="EMBL" id="VDL63678.1"/>
    </source>
</evidence>
<accession>A0A0R3SXY9</accession>
<dbReference type="WBParaSite" id="HDID_0001063401-mRNA-1">
    <property type="protein sequence ID" value="HDID_0001063401-mRNA-1"/>
    <property type="gene ID" value="HDID_0001063401"/>
</dbReference>
<gene>
    <name evidence="1" type="ORF">HDID_LOCUS10632</name>
</gene>
<sequence>MTPNLSILFELECLNFIPFQLRDTYAVFEAHSLYKEICRRQKARGYGLDLLQVATTFGNVINLLKGCNIEPIFVFQGIRKCTPTAWIKRLNNLSKSLQTRFLSTSSIHPAEFECKVKRCHIDDNSLLTILEELGVKYSFTDGECVSVASAISLQLDCPLIESDPLFYIMSCSSSNDIPGKLKFCPISGVQFSRFPLDEEGSSYFVESHLYNPYESIFFSLAPISCRVFSVLWGASSIPQLDFPQEVVDMRNVNRKNIVNVTMKIVSWLAEVGPVNVIKSVLNLIGDKRLRHAISECLPSSMDRTRFNVDEASLIMKELGLNPVINLEGQGVKMSGNPSSSLRSPECNLSHWPSRMLKAYRRGFISPFILSGVHFDTGKFFTSNVDFITSLSSTFIKALPARFLHYCLLYSFERSIGFSRVQSNVIEIHPLNSGTLELVSLPLQIFRLSESELNRDFIYRSFSYSPNKDLSDWLNVFSLSLLIWLKQSSNQCPPDESPIILSVALCALAHFFNSIEYPEDVLMRYQDVSEKAQNEYESSSQDENSLPECQKAQQIIHALMEIQNIYMELVALAKMLVALNFYQRSTDSFEDTNGEFRPCFKVFPSNQLFYWLAKRLYALPPEQRRLTAIRTWFPQLMIQSKSKNISAFITVLADLNNLLNHLKTAEIQLAKTGQVKAEVPIKKVSEMTKNCTKVRQILESFLPIETVKVPENKLNECEPSTSKKKVDIEYPCPKKEKEQAVSWARRKVNHGNLKRSGVSCPERLTRKGDSTPKWQSKGSYAAFLRNRVGME</sequence>
<reference evidence="3" key="1">
    <citation type="submission" date="2017-02" db="UniProtKB">
        <authorList>
            <consortium name="WormBaseParasite"/>
        </authorList>
    </citation>
    <scope>IDENTIFICATION</scope>
</reference>
<dbReference type="SUPFAM" id="SSF88723">
    <property type="entry name" value="PIN domain-like"/>
    <property type="match status" value="1"/>
</dbReference>
<protein>
    <submittedName>
        <fullName evidence="3">XPG_I_2 domain-containing protein</fullName>
    </submittedName>
</protein>
<dbReference type="AlphaFoldDB" id="A0A0R3SXY9"/>
<dbReference type="InterPro" id="IPR029060">
    <property type="entry name" value="PIN-like_dom_sf"/>
</dbReference>
<evidence type="ECO:0000313" key="2">
    <source>
        <dbReference type="Proteomes" id="UP000274504"/>
    </source>
</evidence>
<proteinExistence type="predicted"/>